<evidence type="ECO:0000256" key="1">
    <source>
        <dbReference type="SAM" id="MobiDB-lite"/>
    </source>
</evidence>
<keyword evidence="3" id="KW-1185">Reference proteome</keyword>
<gene>
    <name evidence="2" type="ORF">R3P38DRAFT_2768415</name>
</gene>
<feature type="compositionally biased region" description="Low complexity" evidence="1">
    <location>
        <begin position="55"/>
        <end position="78"/>
    </location>
</feature>
<name>A0AAW0CQK0_9AGAR</name>
<feature type="compositionally biased region" description="Polar residues" evidence="1">
    <location>
        <begin position="43"/>
        <end position="54"/>
    </location>
</feature>
<evidence type="ECO:0000313" key="3">
    <source>
        <dbReference type="Proteomes" id="UP001362999"/>
    </source>
</evidence>
<reference evidence="2 3" key="1">
    <citation type="journal article" date="2024" name="J Genomics">
        <title>Draft genome sequencing and assembly of Favolaschia claudopus CIRM-BRFM 2984 isolated from oak limbs.</title>
        <authorList>
            <person name="Navarro D."/>
            <person name="Drula E."/>
            <person name="Chaduli D."/>
            <person name="Cazenave R."/>
            <person name="Ahrendt S."/>
            <person name="Wang J."/>
            <person name="Lipzen A."/>
            <person name="Daum C."/>
            <person name="Barry K."/>
            <person name="Grigoriev I.V."/>
            <person name="Favel A."/>
            <person name="Rosso M.N."/>
            <person name="Martin F."/>
        </authorList>
    </citation>
    <scope>NUCLEOTIDE SEQUENCE [LARGE SCALE GENOMIC DNA]</scope>
    <source>
        <strain evidence="2 3">CIRM-BRFM 2984</strain>
    </source>
</reference>
<sequence>MYNSQQASGSRGQTTRGQLVPSRGARPPTRAKYTRVARHRKNVSISYGSQPSTTDPSIADSPASSESAADSESSNESATVGAHPLPYIRCIRPFQPKPWREQVNPAARRITEARQQTGNKSFLPKKAICKFPKTRTMESGFYFPQACDRVFDIEGSALAISGSNLEQTTCFKYATGHLSSRTMIFSIKTSSPGTLGAKGMQIDGKFLFCALLIRLPSGRRILKHRKLKRRPADVAERKRKSVKFKELPKGNTEYARGLFGDASTFKSIPTELLSLIFEFAAGGSPLLLPCFREPRAPRVAIPALLSQSCMPANACLKAFYRILWSKMLRDSGSCMLT</sequence>
<organism evidence="2 3">
    <name type="scientific">Favolaschia claudopus</name>
    <dbReference type="NCBI Taxonomy" id="2862362"/>
    <lineage>
        <taxon>Eukaryota</taxon>
        <taxon>Fungi</taxon>
        <taxon>Dikarya</taxon>
        <taxon>Basidiomycota</taxon>
        <taxon>Agaricomycotina</taxon>
        <taxon>Agaricomycetes</taxon>
        <taxon>Agaricomycetidae</taxon>
        <taxon>Agaricales</taxon>
        <taxon>Marasmiineae</taxon>
        <taxon>Mycenaceae</taxon>
        <taxon>Favolaschia</taxon>
    </lineage>
</organism>
<feature type="compositionally biased region" description="Basic residues" evidence="1">
    <location>
        <begin position="32"/>
        <end position="42"/>
    </location>
</feature>
<comment type="caution">
    <text evidence="2">The sequence shown here is derived from an EMBL/GenBank/DDBJ whole genome shotgun (WGS) entry which is preliminary data.</text>
</comment>
<accession>A0AAW0CQK0</accession>
<evidence type="ECO:0000313" key="2">
    <source>
        <dbReference type="EMBL" id="KAK7040998.1"/>
    </source>
</evidence>
<feature type="compositionally biased region" description="Polar residues" evidence="1">
    <location>
        <begin position="1"/>
        <end position="17"/>
    </location>
</feature>
<dbReference type="EMBL" id="JAWWNJ010000014">
    <property type="protein sequence ID" value="KAK7040998.1"/>
    <property type="molecule type" value="Genomic_DNA"/>
</dbReference>
<protein>
    <submittedName>
        <fullName evidence="2">Uncharacterized protein</fullName>
    </submittedName>
</protein>
<dbReference type="Proteomes" id="UP001362999">
    <property type="component" value="Unassembled WGS sequence"/>
</dbReference>
<dbReference type="AlphaFoldDB" id="A0AAW0CQK0"/>
<proteinExistence type="predicted"/>
<feature type="region of interest" description="Disordered" evidence="1">
    <location>
        <begin position="1"/>
        <end position="80"/>
    </location>
</feature>